<feature type="region of interest" description="Disordered" evidence="7">
    <location>
        <begin position="404"/>
        <end position="425"/>
    </location>
</feature>
<dbReference type="InParanoid" id="A0A507B3G6"/>
<dbReference type="OrthoDB" id="340608at2759"/>
<accession>A0A507B3G6</accession>
<dbReference type="InterPro" id="IPR005045">
    <property type="entry name" value="CDC50/LEM3_fam"/>
</dbReference>
<dbReference type="FunCoup" id="A0A507B3G6">
    <property type="interactions" value="461"/>
</dbReference>
<dbReference type="Pfam" id="PF03381">
    <property type="entry name" value="CDC50"/>
    <property type="match status" value="1"/>
</dbReference>
<feature type="transmembrane region" description="Helical" evidence="8">
    <location>
        <begin position="58"/>
        <end position="78"/>
    </location>
</feature>
<dbReference type="GO" id="GO:0005886">
    <property type="term" value="C:plasma membrane"/>
    <property type="evidence" value="ECO:0007669"/>
    <property type="project" value="TreeGrafter"/>
</dbReference>
<comment type="similarity">
    <text evidence="2 6">Belongs to the CDC50/LEM3 family.</text>
</comment>
<evidence type="ECO:0000256" key="8">
    <source>
        <dbReference type="SAM" id="Phobius"/>
    </source>
</evidence>
<dbReference type="STRING" id="1093900.A0A507B3G6"/>
<gene>
    <name evidence="9" type="ORF">E0L32_006247</name>
</gene>
<dbReference type="EMBL" id="SKBQ01000035">
    <property type="protein sequence ID" value="TPX13274.1"/>
    <property type="molecule type" value="Genomic_DNA"/>
</dbReference>
<keyword evidence="4 8" id="KW-1133">Transmembrane helix</keyword>
<dbReference type="GO" id="GO:0005783">
    <property type="term" value="C:endoplasmic reticulum"/>
    <property type="evidence" value="ECO:0007669"/>
    <property type="project" value="TreeGrafter"/>
</dbReference>
<evidence type="ECO:0000256" key="6">
    <source>
        <dbReference type="PIRNR" id="PIRNR015840"/>
    </source>
</evidence>
<proteinExistence type="inferred from homology"/>
<dbReference type="PANTHER" id="PTHR10926:SF0">
    <property type="entry name" value="CDC50, ISOFORM A"/>
    <property type="match status" value="1"/>
</dbReference>
<keyword evidence="5 6" id="KW-0472">Membrane</keyword>
<keyword evidence="10" id="KW-1185">Reference proteome</keyword>
<feature type="transmembrane region" description="Helical" evidence="8">
    <location>
        <begin position="363"/>
        <end position="388"/>
    </location>
</feature>
<reference evidence="9 10" key="1">
    <citation type="submission" date="2019-06" db="EMBL/GenBank/DDBJ databases">
        <title>Draft genome sequence of the filamentous fungus Phialemoniopsis curvata isolated from diesel fuel.</title>
        <authorList>
            <person name="Varaljay V.A."/>
            <person name="Lyon W.J."/>
            <person name="Crouch A.L."/>
            <person name="Drake C.E."/>
            <person name="Hollomon J.M."/>
            <person name="Nadeau L.J."/>
            <person name="Nunn H.S."/>
            <person name="Stevenson B.S."/>
            <person name="Bojanowski C.L."/>
            <person name="Crookes-Goodson W.J."/>
        </authorList>
    </citation>
    <scope>NUCLEOTIDE SEQUENCE [LARGE SCALE GENOMIC DNA]</scope>
    <source>
        <strain evidence="9 10">D216</strain>
    </source>
</reference>
<dbReference type="Proteomes" id="UP000319257">
    <property type="component" value="Unassembled WGS sequence"/>
</dbReference>
<protein>
    <submittedName>
        <fullName evidence="9">Uncharacterized protein</fullName>
    </submittedName>
</protein>
<keyword evidence="3 8" id="KW-0812">Transmembrane</keyword>
<evidence type="ECO:0000256" key="4">
    <source>
        <dbReference type="ARBA" id="ARBA00022989"/>
    </source>
</evidence>
<evidence type="ECO:0000256" key="7">
    <source>
        <dbReference type="SAM" id="MobiDB-lite"/>
    </source>
</evidence>
<feature type="region of interest" description="Disordered" evidence="7">
    <location>
        <begin position="1"/>
        <end position="39"/>
    </location>
</feature>
<comment type="caution">
    <text evidence="9">The sequence shown here is derived from an EMBL/GenBank/DDBJ whole genome shotgun (WGS) entry which is preliminary data.</text>
</comment>
<dbReference type="GO" id="GO:0005794">
    <property type="term" value="C:Golgi apparatus"/>
    <property type="evidence" value="ECO:0007669"/>
    <property type="project" value="TreeGrafter"/>
</dbReference>
<organism evidence="9 10">
    <name type="scientific">Thyridium curvatum</name>
    <dbReference type="NCBI Taxonomy" id="1093900"/>
    <lineage>
        <taxon>Eukaryota</taxon>
        <taxon>Fungi</taxon>
        <taxon>Dikarya</taxon>
        <taxon>Ascomycota</taxon>
        <taxon>Pezizomycotina</taxon>
        <taxon>Sordariomycetes</taxon>
        <taxon>Sordariomycetidae</taxon>
        <taxon>Thyridiales</taxon>
        <taxon>Thyridiaceae</taxon>
        <taxon>Thyridium</taxon>
    </lineage>
</organism>
<dbReference type="PANTHER" id="PTHR10926">
    <property type="entry name" value="CELL CYCLE CONTROL PROTEIN 50"/>
    <property type="match status" value="1"/>
</dbReference>
<dbReference type="GO" id="GO:0045332">
    <property type="term" value="P:phospholipid translocation"/>
    <property type="evidence" value="ECO:0007669"/>
    <property type="project" value="UniProtKB-UniRule"/>
</dbReference>
<evidence type="ECO:0000256" key="5">
    <source>
        <dbReference type="ARBA" id="ARBA00023136"/>
    </source>
</evidence>
<evidence type="ECO:0000256" key="1">
    <source>
        <dbReference type="ARBA" id="ARBA00004141"/>
    </source>
</evidence>
<evidence type="ECO:0000256" key="3">
    <source>
        <dbReference type="ARBA" id="ARBA00022692"/>
    </source>
</evidence>
<dbReference type="RefSeq" id="XP_030994985.1">
    <property type="nucleotide sequence ID" value="XM_031140859.1"/>
</dbReference>
<dbReference type="GeneID" id="41973694"/>
<evidence type="ECO:0000313" key="10">
    <source>
        <dbReference type="Proteomes" id="UP000319257"/>
    </source>
</evidence>
<evidence type="ECO:0000256" key="2">
    <source>
        <dbReference type="ARBA" id="ARBA00009457"/>
    </source>
</evidence>
<sequence>MARGTDSPPEDGRADSIASNELDAVKTSEKKKSKRPANTAFRQQRLKAWQPILTPKTVLPLFFAIGIIFAPIGGVLLYTSAQVQMISMDYTKCYTDAPIDKFDVMPGDNVNSQWKTNGNRGNPPQWKRINRTVSYDGVEVDGGVWECQLQFHIPEDMGPPVLFYYHLTNFYQNHRRYVSSFFDKQLKGDVVTTADVQGSNCDPLQTNSTGFPYYPCGLIANSLFNDTFGNPVLLTTESADNQTYEMKNTGIAWSSDKDLYGKFPSSMNMAEVSPPPNWHVRYPHGYNANNPPPNLAEDEPFMVWMRTAGLPTFSKLALRNDTVKMVSGDYLVSIMNNFKVDMFKGTKSIIITTRTVMGGRNPFLGIAYIVVGGVCILLGAIFTVTHMIKPRKLGDHTYLSWNNAPAPKQSAGPSTGMTTGRDIGA</sequence>
<name>A0A507B3G6_9PEZI</name>
<comment type="subcellular location">
    <subcellularLocation>
        <location evidence="1">Membrane</location>
        <topology evidence="1">Multi-pass membrane protein</topology>
    </subcellularLocation>
</comment>
<dbReference type="AlphaFoldDB" id="A0A507B3G6"/>
<evidence type="ECO:0000313" key="9">
    <source>
        <dbReference type="EMBL" id="TPX13274.1"/>
    </source>
</evidence>
<dbReference type="PIRSF" id="PIRSF015840">
    <property type="entry name" value="DUF284_TM_euk"/>
    <property type="match status" value="1"/>
</dbReference>